<evidence type="ECO:0000313" key="4">
    <source>
        <dbReference type="Proteomes" id="UP001424441"/>
    </source>
</evidence>
<name>A0ABP3RB64_9HYPH</name>
<reference evidence="4" key="1">
    <citation type="journal article" date="2019" name="Int. J. Syst. Evol. Microbiol.">
        <title>The Global Catalogue of Microorganisms (GCM) 10K type strain sequencing project: providing services to taxonomists for standard genome sequencing and annotation.</title>
        <authorList>
            <consortium name="The Broad Institute Genomics Platform"/>
            <consortium name="The Broad Institute Genome Sequencing Center for Infectious Disease"/>
            <person name="Wu L."/>
            <person name="Ma J."/>
        </authorList>
    </citation>
    <scope>NUCLEOTIDE SEQUENCE [LARGE SCALE GENOMIC DNA]</scope>
    <source>
        <strain evidence="4">JCM 15115</strain>
    </source>
</reference>
<gene>
    <name evidence="3" type="ORF">GCM10008943_19560</name>
</gene>
<evidence type="ECO:0000313" key="3">
    <source>
        <dbReference type="EMBL" id="GAA0604126.1"/>
    </source>
</evidence>
<accession>A0ABP3RB64</accession>
<dbReference type="SUPFAM" id="SSF51556">
    <property type="entry name" value="Metallo-dependent hydrolases"/>
    <property type="match status" value="1"/>
</dbReference>
<evidence type="ECO:0000256" key="1">
    <source>
        <dbReference type="ARBA" id="ARBA00010716"/>
    </source>
</evidence>
<keyword evidence="4" id="KW-1185">Reference proteome</keyword>
<dbReference type="InterPro" id="IPR032466">
    <property type="entry name" value="Metal_Hydrolase"/>
</dbReference>
<dbReference type="Proteomes" id="UP001424441">
    <property type="component" value="Unassembled WGS sequence"/>
</dbReference>
<protein>
    <submittedName>
        <fullName evidence="3">Uncharacterized protein</fullName>
    </submittedName>
</protein>
<comment type="caution">
    <text evidence="3">The sequence shown here is derived from an EMBL/GenBank/DDBJ whole genome shotgun (WGS) entry which is preliminary data.</text>
</comment>
<keyword evidence="2" id="KW-0378">Hydrolase</keyword>
<organism evidence="3 4">
    <name type="scientific">Paenochrobactrum glaciei</name>
    <dbReference type="NCBI Taxonomy" id="486407"/>
    <lineage>
        <taxon>Bacteria</taxon>
        <taxon>Pseudomonadati</taxon>
        <taxon>Pseudomonadota</taxon>
        <taxon>Alphaproteobacteria</taxon>
        <taxon>Hyphomicrobiales</taxon>
        <taxon>Brucellaceae</taxon>
        <taxon>Paenochrobactrum</taxon>
    </lineage>
</organism>
<proteinExistence type="inferred from homology"/>
<sequence>MSSQRRITNYPRTTGYERQVLYGAFFFTQFNFTPTAEAIEKNSWGARQDGTTHILTTFIAAHGKVYLQAIAAARQSIQNGISGITGIHLEDPFLSPARPGISDPSAIRPLEEDDVVALKRKARDFPGIILLTIAPECQKPSYLKRLSTSGIILFAGHSEAAMADLAYTQDATHLWNAMPASTSRNPGLISEVLGGDR</sequence>
<dbReference type="PANTHER" id="PTHR11113">
    <property type="entry name" value="N-ACETYLGLUCOSAMINE-6-PHOSPHATE DEACETYLASE"/>
    <property type="match status" value="1"/>
</dbReference>
<dbReference type="Gene3D" id="3.20.20.140">
    <property type="entry name" value="Metal-dependent hydrolases"/>
    <property type="match status" value="1"/>
</dbReference>
<dbReference type="PANTHER" id="PTHR11113:SF14">
    <property type="entry name" value="N-ACETYLGLUCOSAMINE-6-PHOSPHATE DEACETYLASE"/>
    <property type="match status" value="1"/>
</dbReference>
<evidence type="ECO:0000256" key="2">
    <source>
        <dbReference type="ARBA" id="ARBA00022801"/>
    </source>
</evidence>
<comment type="similarity">
    <text evidence="1">Belongs to the metallo-dependent hydrolases superfamily. NagA family.</text>
</comment>
<dbReference type="EMBL" id="BAAADE010000003">
    <property type="protein sequence ID" value="GAA0604126.1"/>
    <property type="molecule type" value="Genomic_DNA"/>
</dbReference>